<dbReference type="InterPro" id="IPR027417">
    <property type="entry name" value="P-loop_NTPase"/>
</dbReference>
<dbReference type="SUPFAM" id="SSF90123">
    <property type="entry name" value="ABC transporter transmembrane region"/>
    <property type="match status" value="1"/>
</dbReference>
<dbReference type="InterPro" id="IPR017871">
    <property type="entry name" value="ABC_transporter-like_CS"/>
</dbReference>
<dbReference type="InterPro" id="IPR003593">
    <property type="entry name" value="AAA+_ATPase"/>
</dbReference>
<dbReference type="GO" id="GO:0005886">
    <property type="term" value="C:plasma membrane"/>
    <property type="evidence" value="ECO:0007669"/>
    <property type="project" value="UniProtKB-SubCell"/>
</dbReference>
<evidence type="ECO:0000256" key="3">
    <source>
        <dbReference type="ARBA" id="ARBA00022692"/>
    </source>
</evidence>
<feature type="transmembrane region" description="Helical" evidence="8">
    <location>
        <begin position="57"/>
        <end position="74"/>
    </location>
</feature>
<evidence type="ECO:0000313" key="12">
    <source>
        <dbReference type="Proteomes" id="UP000677305"/>
    </source>
</evidence>
<keyword evidence="2" id="KW-0813">Transport</keyword>
<dbReference type="SUPFAM" id="SSF52540">
    <property type="entry name" value="P-loop containing nucleoside triphosphate hydrolases"/>
    <property type="match status" value="1"/>
</dbReference>
<keyword evidence="6 8" id="KW-1133">Transmembrane helix</keyword>
<dbReference type="GO" id="GO:0034040">
    <property type="term" value="F:ATPase-coupled lipid transmembrane transporter activity"/>
    <property type="evidence" value="ECO:0007669"/>
    <property type="project" value="TreeGrafter"/>
</dbReference>
<feature type="transmembrane region" description="Helical" evidence="8">
    <location>
        <begin position="21"/>
        <end position="45"/>
    </location>
</feature>
<evidence type="ECO:0000256" key="6">
    <source>
        <dbReference type="ARBA" id="ARBA00022989"/>
    </source>
</evidence>
<evidence type="ECO:0000256" key="4">
    <source>
        <dbReference type="ARBA" id="ARBA00022741"/>
    </source>
</evidence>
<feature type="transmembrane region" description="Helical" evidence="8">
    <location>
        <begin position="274"/>
        <end position="291"/>
    </location>
</feature>
<evidence type="ECO:0000256" key="1">
    <source>
        <dbReference type="ARBA" id="ARBA00004651"/>
    </source>
</evidence>
<feature type="transmembrane region" description="Helical" evidence="8">
    <location>
        <begin position="248"/>
        <end position="267"/>
    </location>
</feature>
<sequence>MFHSIKRILHLSGEYKSKVKKGILLGILESIFSCAPLLFMLFFIRDMINDELTVSNILIYTVTFAISILIQFILHYRETAAISSVGYEVIAQKRKDIAVFLKKIPMGDFVGKSLGEINAIVTNELTQIELYAMQLVSKVISSITILVITIVFLGILNIPMTIAFFIGFPISFVINKVSHKMYIKSANTKIEAESYLINNTVEYTQGVATVKAYNNGRNHSERMKGVFKEFANKTIKADAKVIPLLQGYALFMYLGFGVVLSLGTYLLMNNKIDFSVFLMFAVIGVHIYQPFEILSSYSGTLKAMEVSLDRLEYLMKFSPLKEPKEDVRADNFSVEYQDVTFGYTKEPIIRNLSFKAGENTTTAIVGASGSGKTTLIQLMMRFWDIDKGNIKIGGRNIYDYKIETLMKYISVVFQDNYLFNDTVYNNIIYGNENAKKEDVIRAAELACCHEFINKLPNGYDTMVGEGGSTLSGGERQRIAIARAIIKDSPIIILDEATSGVDPINEVEIQKAISELIKGKTVFTIAHKFSSITDADQILVLDQGQLREKGTHEELTKKDGIYRSLWERQLGVNKWTIRSN</sequence>
<dbReference type="GO" id="GO:0016887">
    <property type="term" value="F:ATP hydrolysis activity"/>
    <property type="evidence" value="ECO:0007669"/>
    <property type="project" value="InterPro"/>
</dbReference>
<keyword evidence="3 8" id="KW-0812">Transmembrane</keyword>
<organism evidence="11 12">
    <name type="scientific">Vallitalea guaymasensis</name>
    <dbReference type="NCBI Taxonomy" id="1185412"/>
    <lineage>
        <taxon>Bacteria</taxon>
        <taxon>Bacillati</taxon>
        <taxon>Bacillota</taxon>
        <taxon>Clostridia</taxon>
        <taxon>Lachnospirales</taxon>
        <taxon>Vallitaleaceae</taxon>
        <taxon>Vallitalea</taxon>
    </lineage>
</organism>
<dbReference type="RefSeq" id="WP_212692272.1">
    <property type="nucleotide sequence ID" value="NZ_CP058561.1"/>
</dbReference>
<feature type="transmembrane region" description="Helical" evidence="8">
    <location>
        <begin position="143"/>
        <end position="174"/>
    </location>
</feature>
<evidence type="ECO:0000259" key="10">
    <source>
        <dbReference type="PROSITE" id="PS50929"/>
    </source>
</evidence>
<comment type="subcellular location">
    <subcellularLocation>
        <location evidence="1">Cell membrane</location>
        <topology evidence="1">Multi-pass membrane protein</topology>
    </subcellularLocation>
</comment>
<keyword evidence="7 8" id="KW-0472">Membrane</keyword>
<dbReference type="PROSITE" id="PS50929">
    <property type="entry name" value="ABC_TM1F"/>
    <property type="match status" value="1"/>
</dbReference>
<dbReference type="KEGG" id="vgu:HYG85_03300"/>
<evidence type="ECO:0000313" key="11">
    <source>
        <dbReference type="EMBL" id="QUH27992.1"/>
    </source>
</evidence>
<dbReference type="GO" id="GO:0005524">
    <property type="term" value="F:ATP binding"/>
    <property type="evidence" value="ECO:0007669"/>
    <property type="project" value="UniProtKB-KW"/>
</dbReference>
<keyword evidence="4" id="KW-0547">Nucleotide-binding</keyword>
<dbReference type="CDD" id="cd07346">
    <property type="entry name" value="ABC_6TM_exporters"/>
    <property type="match status" value="1"/>
</dbReference>
<dbReference type="Gene3D" id="3.40.50.300">
    <property type="entry name" value="P-loop containing nucleotide triphosphate hydrolases"/>
    <property type="match status" value="1"/>
</dbReference>
<evidence type="ECO:0000256" key="8">
    <source>
        <dbReference type="SAM" id="Phobius"/>
    </source>
</evidence>
<dbReference type="Pfam" id="PF00664">
    <property type="entry name" value="ABC_membrane"/>
    <property type="match status" value="1"/>
</dbReference>
<evidence type="ECO:0000256" key="2">
    <source>
        <dbReference type="ARBA" id="ARBA00022448"/>
    </source>
</evidence>
<dbReference type="AlphaFoldDB" id="A0A8J8M7T4"/>
<name>A0A8J8M7T4_9FIRM</name>
<gene>
    <name evidence="11" type="ORF">HYG85_03300</name>
</gene>
<proteinExistence type="predicted"/>
<dbReference type="InterPro" id="IPR003439">
    <property type="entry name" value="ABC_transporter-like_ATP-bd"/>
</dbReference>
<dbReference type="GO" id="GO:0140359">
    <property type="term" value="F:ABC-type transporter activity"/>
    <property type="evidence" value="ECO:0007669"/>
    <property type="project" value="InterPro"/>
</dbReference>
<dbReference type="Proteomes" id="UP000677305">
    <property type="component" value="Chromosome"/>
</dbReference>
<dbReference type="PROSITE" id="PS50893">
    <property type="entry name" value="ABC_TRANSPORTER_2"/>
    <property type="match status" value="1"/>
</dbReference>
<accession>A0A8J8M7T4</accession>
<feature type="domain" description="ABC transporter" evidence="9">
    <location>
        <begin position="334"/>
        <end position="567"/>
    </location>
</feature>
<dbReference type="SMART" id="SM00382">
    <property type="entry name" value="AAA"/>
    <property type="match status" value="1"/>
</dbReference>
<dbReference type="PROSITE" id="PS00211">
    <property type="entry name" value="ABC_TRANSPORTER_1"/>
    <property type="match status" value="1"/>
</dbReference>
<dbReference type="PANTHER" id="PTHR24221">
    <property type="entry name" value="ATP-BINDING CASSETTE SUB-FAMILY B"/>
    <property type="match status" value="1"/>
</dbReference>
<keyword evidence="5 11" id="KW-0067">ATP-binding</keyword>
<dbReference type="InterPro" id="IPR039421">
    <property type="entry name" value="Type_1_exporter"/>
</dbReference>
<dbReference type="FunFam" id="3.40.50.300:FF:000287">
    <property type="entry name" value="Multidrug ABC transporter ATP-binding protein"/>
    <property type="match status" value="1"/>
</dbReference>
<dbReference type="Pfam" id="PF00005">
    <property type="entry name" value="ABC_tran"/>
    <property type="match status" value="1"/>
</dbReference>
<dbReference type="PANTHER" id="PTHR24221:SF397">
    <property type="entry name" value="ABC TRANSPORTER, ATP-BINDING TRANSMEMBRANE PROTEIN"/>
    <property type="match status" value="1"/>
</dbReference>
<keyword evidence="12" id="KW-1185">Reference proteome</keyword>
<evidence type="ECO:0000259" key="9">
    <source>
        <dbReference type="PROSITE" id="PS50893"/>
    </source>
</evidence>
<reference evidence="11 12" key="1">
    <citation type="submission" date="2020-07" db="EMBL/GenBank/DDBJ databases">
        <title>Vallitalea guaymasensis genome.</title>
        <authorList>
            <person name="Postec A."/>
        </authorList>
    </citation>
    <scope>NUCLEOTIDE SEQUENCE [LARGE SCALE GENOMIC DNA]</scope>
    <source>
        <strain evidence="11 12">Ra1766G1</strain>
    </source>
</reference>
<protein>
    <submittedName>
        <fullName evidence="11">ABC transporter ATP-binding protein</fullName>
    </submittedName>
</protein>
<dbReference type="InterPro" id="IPR036640">
    <property type="entry name" value="ABC1_TM_sf"/>
</dbReference>
<dbReference type="EMBL" id="CP058561">
    <property type="protein sequence ID" value="QUH27992.1"/>
    <property type="molecule type" value="Genomic_DNA"/>
</dbReference>
<dbReference type="InterPro" id="IPR011527">
    <property type="entry name" value="ABC1_TM_dom"/>
</dbReference>
<evidence type="ECO:0000256" key="7">
    <source>
        <dbReference type="ARBA" id="ARBA00023136"/>
    </source>
</evidence>
<evidence type="ECO:0000256" key="5">
    <source>
        <dbReference type="ARBA" id="ARBA00022840"/>
    </source>
</evidence>
<feature type="domain" description="ABC transmembrane type-1" evidence="10">
    <location>
        <begin position="22"/>
        <end position="303"/>
    </location>
</feature>
<dbReference type="Gene3D" id="1.20.1560.10">
    <property type="entry name" value="ABC transporter type 1, transmembrane domain"/>
    <property type="match status" value="1"/>
</dbReference>